<organism evidence="1 2">
    <name type="scientific">Nocardia tenerifensis</name>
    <dbReference type="NCBI Taxonomy" id="228006"/>
    <lineage>
        <taxon>Bacteria</taxon>
        <taxon>Bacillati</taxon>
        <taxon>Actinomycetota</taxon>
        <taxon>Actinomycetes</taxon>
        <taxon>Mycobacteriales</taxon>
        <taxon>Nocardiaceae</taxon>
        <taxon>Nocardia</taxon>
    </lineage>
</organism>
<name>A0A318JSJ6_9NOCA</name>
<gene>
    <name evidence="1" type="ORF">DFR70_12729</name>
</gene>
<dbReference type="EMBL" id="QJKF01000027">
    <property type="protein sequence ID" value="PXX53418.1"/>
    <property type="molecule type" value="Genomic_DNA"/>
</dbReference>
<dbReference type="NCBIfam" id="NF033632">
    <property type="entry name" value="SLATT_4"/>
    <property type="match status" value="1"/>
</dbReference>
<proteinExistence type="predicted"/>
<dbReference type="Proteomes" id="UP000247569">
    <property type="component" value="Unassembled WGS sequence"/>
</dbReference>
<sequence length="164" mass="17551">MGDMRSRFEVEAEQLISDLLYTEKAHFASAESAQRFHRSLGGAAAVAGAVAAAAVVSEWSPSLAAIAALAASASSAVLTLVNPQESAQQHLDTGRSLAALRAEVRQTRDLDLDPESSVPLPEVREALRRFADRKSEIDRGAPGLQERPFRRAQAKVARGDFKVG</sequence>
<comment type="caution">
    <text evidence="1">The sequence shown here is derived from an EMBL/GenBank/DDBJ whole genome shotgun (WGS) entry which is preliminary data.</text>
</comment>
<dbReference type="AlphaFoldDB" id="A0A318JSJ6"/>
<evidence type="ECO:0000313" key="1">
    <source>
        <dbReference type="EMBL" id="PXX53418.1"/>
    </source>
</evidence>
<reference evidence="1 2" key="1">
    <citation type="submission" date="2018-05" db="EMBL/GenBank/DDBJ databases">
        <title>Genomic Encyclopedia of Type Strains, Phase IV (KMG-IV): sequencing the most valuable type-strain genomes for metagenomic binning, comparative biology and taxonomic classification.</title>
        <authorList>
            <person name="Goeker M."/>
        </authorList>
    </citation>
    <scope>NUCLEOTIDE SEQUENCE [LARGE SCALE GENOMIC DNA]</scope>
    <source>
        <strain evidence="1 2">DSM 44704</strain>
    </source>
</reference>
<evidence type="ECO:0000313" key="2">
    <source>
        <dbReference type="Proteomes" id="UP000247569"/>
    </source>
</evidence>
<dbReference type="OrthoDB" id="5146968at2"/>
<protein>
    <submittedName>
        <fullName evidence="1">Uncharacterized protein DUF4231</fullName>
    </submittedName>
</protein>
<accession>A0A318JSJ6</accession>
<keyword evidence="2" id="KW-1185">Reference proteome</keyword>